<proteinExistence type="predicted"/>
<evidence type="ECO:0008006" key="3">
    <source>
        <dbReference type="Google" id="ProtNLM"/>
    </source>
</evidence>
<gene>
    <name evidence="1" type="ORF">NCTC11636_01728</name>
</gene>
<reference evidence="1 2" key="1">
    <citation type="submission" date="2018-12" db="EMBL/GenBank/DDBJ databases">
        <authorList>
            <consortium name="Pathogen Informatics"/>
        </authorList>
    </citation>
    <scope>NUCLEOTIDE SEQUENCE [LARGE SCALE GENOMIC DNA]</scope>
    <source>
        <strain evidence="1 2">NCTC11636</strain>
    </source>
</reference>
<protein>
    <recommendedName>
        <fullName evidence="3">Double zinc ribbon</fullName>
    </recommendedName>
</protein>
<dbReference type="RefSeq" id="WP_126382758.1">
    <property type="nucleotide sequence ID" value="NZ_LR134350.1"/>
</dbReference>
<evidence type="ECO:0000313" key="1">
    <source>
        <dbReference type="EMBL" id="VEG28802.1"/>
    </source>
</evidence>
<organism evidence="1 2">
    <name type="scientific">Actinomyces howellii</name>
    <dbReference type="NCBI Taxonomy" id="52771"/>
    <lineage>
        <taxon>Bacteria</taxon>
        <taxon>Bacillati</taxon>
        <taxon>Actinomycetota</taxon>
        <taxon>Actinomycetes</taxon>
        <taxon>Actinomycetales</taxon>
        <taxon>Actinomycetaceae</taxon>
        <taxon>Actinomyces</taxon>
    </lineage>
</organism>
<evidence type="ECO:0000313" key="2">
    <source>
        <dbReference type="Proteomes" id="UP000266895"/>
    </source>
</evidence>
<keyword evidence="2" id="KW-1185">Reference proteome</keyword>
<accession>A0A448HHS3</accession>
<name>A0A448HHS3_9ACTO</name>
<sequence>MTTGPQDGTCCPTCGRRLPDDQPICRECWRSGGAISGREAGAVALGAVARYRRPIVRVGTRIVRPVLKVTRFLED</sequence>
<dbReference type="KEGG" id="ahw:NCTC11636_01728"/>
<dbReference type="EMBL" id="LR134350">
    <property type="protein sequence ID" value="VEG28802.1"/>
    <property type="molecule type" value="Genomic_DNA"/>
</dbReference>
<dbReference type="Proteomes" id="UP000266895">
    <property type="component" value="Chromosome"/>
</dbReference>
<dbReference type="AlphaFoldDB" id="A0A448HHS3"/>